<dbReference type="Proteomes" id="UP001165962">
    <property type="component" value="Unassembled WGS sequence"/>
</dbReference>
<feature type="coiled-coil region" evidence="4">
    <location>
        <begin position="465"/>
        <end position="492"/>
    </location>
</feature>
<evidence type="ECO:0000256" key="1">
    <source>
        <dbReference type="ARBA" id="ARBA00023015"/>
    </source>
</evidence>
<dbReference type="SMART" id="SM00342">
    <property type="entry name" value="HTH_ARAC"/>
    <property type="match status" value="1"/>
</dbReference>
<keyword evidence="5" id="KW-0472">Membrane</keyword>
<keyword evidence="8" id="KW-1185">Reference proteome</keyword>
<dbReference type="PANTHER" id="PTHR43280">
    <property type="entry name" value="ARAC-FAMILY TRANSCRIPTIONAL REGULATOR"/>
    <property type="match status" value="1"/>
</dbReference>
<keyword evidence="5" id="KW-0812">Transmembrane</keyword>
<dbReference type="PANTHER" id="PTHR43280:SF2">
    <property type="entry name" value="HTH-TYPE TRANSCRIPTIONAL REGULATOR EXSA"/>
    <property type="match status" value="1"/>
</dbReference>
<sequence length="768" mass="88679">MLKSLKHWTSYFYSNKNSRLIMMVTIGMFIIITITGYSLYFSSKSVLQAEVSEPQIHLLRIGMEAVNNSVTAADQIGVNILLSNLTYSFLNPDYEMKQVELTHLIEYLDNLTVSPLVESVLLFDKTRQRIVGSTPYGYSSSLSNLADQDWQNYTANMSTNRFTIVDRNKNLLGFEQKIQTITLFRPVVRDNEITGIIMVNINKKKLFDKIFENYTSQTAASRFVIDGSNHIVYEANNSILPQDRIAVALAQEQRNYFDYTDGKERYLISQITSDITGWKFVSVITQQRLLQQVTLIRNIVFGLSLTSILAGVIGIMVTHYVTFKPVRRIRHLILANQAGPHNLDHRELEDYFQKLTADLSHVSSIVKHNRGELHAKYIQDLIAGRMNAWEMQDRWHRHFTDWTDLPMFTILISIDNYHQWASPYNDEDQNLLWFAIKNIGLEWMGSRWKIALVERDQDLLLIVQKNSDNQDLQHLREDLAELMQTIHNLLRTEVSAAVGSEFYSYTELRNSYLQAELALSYRLYSGYSQINVFSEIAEGTDIPSIEGQWKQDLLKCLEGSNVEIATKLLTTLQDNVIRAIVHPAQVLSFFQQLMDSLNAHFTDNGLAKPNVLRRYNSFWFKTMKLDDMIALFIQVYQEASQLLNPHMRSRDFLVVQQMIQYMKLHLHENIGVPEIAESVGLSKSSVNTIFKQEMSRTLYDYLTELRMQETETNLAETDLKIAEIALKVGYQNENSLIRAFRKHRSMTPGQFREIAKKAAATETTELIQ</sequence>
<evidence type="ECO:0000259" key="6">
    <source>
        <dbReference type="PROSITE" id="PS01124"/>
    </source>
</evidence>
<dbReference type="InterPro" id="IPR018060">
    <property type="entry name" value="HTH_AraC"/>
</dbReference>
<evidence type="ECO:0000313" key="7">
    <source>
        <dbReference type="EMBL" id="NHN29480.1"/>
    </source>
</evidence>
<organism evidence="7 8">
    <name type="scientific">Paenibacillus agricola</name>
    <dbReference type="NCBI Taxonomy" id="2716264"/>
    <lineage>
        <taxon>Bacteria</taxon>
        <taxon>Bacillati</taxon>
        <taxon>Bacillota</taxon>
        <taxon>Bacilli</taxon>
        <taxon>Bacillales</taxon>
        <taxon>Paenibacillaceae</taxon>
        <taxon>Paenibacillus</taxon>
    </lineage>
</organism>
<dbReference type="InterPro" id="IPR018062">
    <property type="entry name" value="HTH_AraC-typ_CS"/>
</dbReference>
<dbReference type="Pfam" id="PF17853">
    <property type="entry name" value="GGDEF_2"/>
    <property type="match status" value="1"/>
</dbReference>
<evidence type="ECO:0000256" key="5">
    <source>
        <dbReference type="SAM" id="Phobius"/>
    </source>
</evidence>
<dbReference type="SUPFAM" id="SSF46689">
    <property type="entry name" value="Homeodomain-like"/>
    <property type="match status" value="2"/>
</dbReference>
<dbReference type="Gene3D" id="1.10.10.60">
    <property type="entry name" value="Homeodomain-like"/>
    <property type="match status" value="2"/>
</dbReference>
<proteinExistence type="predicted"/>
<evidence type="ECO:0000256" key="4">
    <source>
        <dbReference type="SAM" id="Coils"/>
    </source>
</evidence>
<feature type="transmembrane region" description="Helical" evidence="5">
    <location>
        <begin position="20"/>
        <end position="40"/>
    </location>
</feature>
<evidence type="ECO:0000256" key="2">
    <source>
        <dbReference type="ARBA" id="ARBA00023125"/>
    </source>
</evidence>
<feature type="transmembrane region" description="Helical" evidence="5">
    <location>
        <begin position="299"/>
        <end position="321"/>
    </location>
</feature>
<keyword evidence="1" id="KW-0805">Transcription regulation</keyword>
<accession>A0ABX0IZR8</accession>
<dbReference type="PROSITE" id="PS00041">
    <property type="entry name" value="HTH_ARAC_FAMILY_1"/>
    <property type="match status" value="1"/>
</dbReference>
<dbReference type="Pfam" id="PF12833">
    <property type="entry name" value="HTH_18"/>
    <property type="match status" value="1"/>
</dbReference>
<dbReference type="InterPro" id="IPR041522">
    <property type="entry name" value="CdaR_GGDEF"/>
</dbReference>
<keyword evidence="3" id="KW-0804">Transcription</keyword>
<keyword evidence="4" id="KW-0175">Coiled coil</keyword>
<feature type="domain" description="HTH araC/xylS-type" evidence="6">
    <location>
        <begin position="656"/>
        <end position="754"/>
    </location>
</feature>
<dbReference type="PROSITE" id="PS01124">
    <property type="entry name" value="HTH_ARAC_FAMILY_2"/>
    <property type="match status" value="1"/>
</dbReference>
<dbReference type="InterPro" id="IPR009057">
    <property type="entry name" value="Homeodomain-like_sf"/>
</dbReference>
<evidence type="ECO:0000256" key="3">
    <source>
        <dbReference type="ARBA" id="ARBA00023163"/>
    </source>
</evidence>
<reference evidence="7" key="1">
    <citation type="submission" date="2020-03" db="EMBL/GenBank/DDBJ databases">
        <title>Draft sequencing of Paenibacilllus sp. S3N08.</title>
        <authorList>
            <person name="Kim D.-U."/>
        </authorList>
    </citation>
    <scope>NUCLEOTIDE SEQUENCE</scope>
    <source>
        <strain evidence="7">S3N08</strain>
    </source>
</reference>
<comment type="caution">
    <text evidence="7">The sequence shown here is derived from an EMBL/GenBank/DDBJ whole genome shotgun (WGS) entry which is preliminary data.</text>
</comment>
<keyword evidence="2" id="KW-0238">DNA-binding</keyword>
<gene>
    <name evidence="7" type="ORF">G9U52_06495</name>
</gene>
<protein>
    <submittedName>
        <fullName evidence="7">AraC family transcriptional regulator</fullName>
    </submittedName>
</protein>
<dbReference type="EMBL" id="JAAOIW010000002">
    <property type="protein sequence ID" value="NHN29480.1"/>
    <property type="molecule type" value="Genomic_DNA"/>
</dbReference>
<name>A0ABX0IZR8_9BACL</name>
<evidence type="ECO:0000313" key="8">
    <source>
        <dbReference type="Proteomes" id="UP001165962"/>
    </source>
</evidence>
<dbReference type="RefSeq" id="WP_166147477.1">
    <property type="nucleotide sequence ID" value="NZ_JAAOIW010000002.1"/>
</dbReference>
<keyword evidence="5" id="KW-1133">Transmembrane helix</keyword>